<feature type="compositionally biased region" description="Basic and acidic residues" evidence="6">
    <location>
        <begin position="211"/>
        <end position="236"/>
    </location>
</feature>
<dbReference type="GO" id="GO:0003729">
    <property type="term" value="F:mRNA binding"/>
    <property type="evidence" value="ECO:0007669"/>
    <property type="project" value="TreeGrafter"/>
</dbReference>
<evidence type="ECO:0000256" key="4">
    <source>
        <dbReference type="ARBA" id="ARBA00040612"/>
    </source>
</evidence>
<feature type="compositionally biased region" description="Low complexity" evidence="6">
    <location>
        <begin position="175"/>
        <end position="187"/>
    </location>
</feature>
<dbReference type="GO" id="GO:0003735">
    <property type="term" value="F:structural constituent of ribosome"/>
    <property type="evidence" value="ECO:0007669"/>
    <property type="project" value="InterPro"/>
</dbReference>
<dbReference type="CDD" id="cd00472">
    <property type="entry name" value="Ribosomal_L24e_L24"/>
    <property type="match status" value="1"/>
</dbReference>
<dbReference type="FunFam" id="2.30.170.20:FF:000003">
    <property type="entry name" value="60S ribosomal protein L24"/>
    <property type="match status" value="1"/>
</dbReference>
<accession>A0A4D6N0B7</accession>
<keyword evidence="9" id="KW-1185">Reference proteome</keyword>
<feature type="compositionally biased region" description="Basic residues" evidence="6">
    <location>
        <begin position="237"/>
        <end position="247"/>
    </location>
</feature>
<dbReference type="PANTHER" id="PTHR10792:SF51">
    <property type="entry name" value="LARGE RIBOSOMAL SUBUNIT PROTEIN EL24Y-RELATED"/>
    <property type="match status" value="1"/>
</dbReference>
<evidence type="ECO:0000259" key="7">
    <source>
        <dbReference type="Pfam" id="PF01246"/>
    </source>
</evidence>
<dbReference type="InterPro" id="IPR056366">
    <property type="entry name" value="Ribosomal_eL24"/>
</dbReference>
<evidence type="ECO:0000313" key="9">
    <source>
        <dbReference type="Proteomes" id="UP000501690"/>
    </source>
</evidence>
<evidence type="ECO:0000256" key="2">
    <source>
        <dbReference type="ARBA" id="ARBA00022980"/>
    </source>
</evidence>
<gene>
    <name evidence="8" type="ORF">DEO72_LG9g897</name>
</gene>
<dbReference type="GO" id="GO:0002181">
    <property type="term" value="P:cytoplasmic translation"/>
    <property type="evidence" value="ECO:0007669"/>
    <property type="project" value="TreeGrafter"/>
</dbReference>
<evidence type="ECO:0000256" key="3">
    <source>
        <dbReference type="ARBA" id="ARBA00023274"/>
    </source>
</evidence>
<dbReference type="PANTHER" id="PTHR10792">
    <property type="entry name" value="60S RIBOSOMAL PROTEIN L24"/>
    <property type="match status" value="1"/>
</dbReference>
<dbReference type="AlphaFoldDB" id="A0A4D6N0B7"/>
<evidence type="ECO:0000313" key="8">
    <source>
        <dbReference type="EMBL" id="QCE05889.1"/>
    </source>
</evidence>
<evidence type="ECO:0000256" key="6">
    <source>
        <dbReference type="SAM" id="MobiDB-lite"/>
    </source>
</evidence>
<dbReference type="Gene3D" id="6.10.250.1270">
    <property type="match status" value="1"/>
</dbReference>
<dbReference type="InterPro" id="IPR038630">
    <property type="entry name" value="L24e/L24_sf"/>
</dbReference>
<dbReference type="Pfam" id="PF01246">
    <property type="entry name" value="Ribosomal_L24e"/>
    <property type="match status" value="1"/>
</dbReference>
<feature type="compositionally biased region" description="Basic and acidic residues" evidence="6">
    <location>
        <begin position="145"/>
        <end position="160"/>
    </location>
</feature>
<dbReference type="Proteomes" id="UP000501690">
    <property type="component" value="Linkage Group LG9"/>
</dbReference>
<dbReference type="Gene3D" id="2.30.170.20">
    <property type="entry name" value="Ribosomal protein L24e"/>
    <property type="match status" value="1"/>
</dbReference>
<reference evidence="8 9" key="1">
    <citation type="submission" date="2019-04" db="EMBL/GenBank/DDBJ databases">
        <title>An improved genome assembly and genetic linkage map for asparagus bean, Vigna unguiculata ssp. sesquipedialis.</title>
        <authorList>
            <person name="Xia Q."/>
            <person name="Zhang R."/>
            <person name="Dong Y."/>
        </authorList>
    </citation>
    <scope>NUCLEOTIDE SEQUENCE [LARGE SCALE GENOMIC DNA]</scope>
    <source>
        <tissue evidence="8">Leaf</tissue>
    </source>
</reference>
<evidence type="ECO:0000256" key="5">
    <source>
        <dbReference type="ARBA" id="ARBA00041213"/>
    </source>
</evidence>
<dbReference type="InterPro" id="IPR000988">
    <property type="entry name" value="Ribosomal_eL24-rel_N"/>
</dbReference>
<comment type="similarity">
    <text evidence="1">Belongs to the eukaryotic ribosomal protein eL24 family.</text>
</comment>
<proteinExistence type="inferred from homology"/>
<dbReference type="GO" id="GO:0022625">
    <property type="term" value="C:cytosolic large ribosomal subunit"/>
    <property type="evidence" value="ECO:0007669"/>
    <property type="project" value="TreeGrafter"/>
</dbReference>
<evidence type="ECO:0000256" key="1">
    <source>
        <dbReference type="ARBA" id="ARBA00005647"/>
    </source>
</evidence>
<name>A0A4D6N0B7_VIGUN</name>
<sequence length="379" mass="42183">MKMKIDKVKQFLSQEKEYKGFYGKGDSRGGTAATMVLNGAKIYPGKGIRFVRGDSQVFLFANSKCKRYFHNRLKPSKLTWTAMYRKQHKKDIAQEAVKKRRRATKKPYSRSIVGATLEVIQKKRTEKPEVRDAAREAALREIKERVKKTKDEKKAKKAEVQAKLQKSQGKGAVSKGAAPKGPKLGGLHQPQQDSVYYVHNPYTQASSSTANDDHEPDEEHERQSSLVEEPRLEVHRRNPTRNRRRPRTQIQDLLHFHSSYTPPSRFVFSASSNPCRSGYFLTKATARRPYLSPFASPLGVAIKRRSSGLPLPFSVSKRTIRLRSQGRSYPSGRGLGLGSLVGGRAPLTSVGLGGAPSTQGSALGPRVFGGRVPLTTLGK</sequence>
<feature type="domain" description="Large ribosomal subunit protein eL24-related N-terminal" evidence="7">
    <location>
        <begin position="39"/>
        <end position="94"/>
    </location>
</feature>
<protein>
    <recommendedName>
        <fullName evidence="4">Large ribosomal subunit protein eL24</fullName>
    </recommendedName>
    <alternativeName>
        <fullName evidence="5">60S ribosomal protein L24</fullName>
    </alternativeName>
</protein>
<keyword evidence="3" id="KW-0687">Ribonucleoprotein</keyword>
<dbReference type="SUPFAM" id="SSF57716">
    <property type="entry name" value="Glucocorticoid receptor-like (DNA-binding domain)"/>
    <property type="match status" value="1"/>
</dbReference>
<organism evidence="8 9">
    <name type="scientific">Vigna unguiculata</name>
    <name type="common">Cowpea</name>
    <dbReference type="NCBI Taxonomy" id="3917"/>
    <lineage>
        <taxon>Eukaryota</taxon>
        <taxon>Viridiplantae</taxon>
        <taxon>Streptophyta</taxon>
        <taxon>Embryophyta</taxon>
        <taxon>Tracheophyta</taxon>
        <taxon>Spermatophyta</taxon>
        <taxon>Magnoliopsida</taxon>
        <taxon>eudicotyledons</taxon>
        <taxon>Gunneridae</taxon>
        <taxon>Pentapetalae</taxon>
        <taxon>rosids</taxon>
        <taxon>fabids</taxon>
        <taxon>Fabales</taxon>
        <taxon>Fabaceae</taxon>
        <taxon>Papilionoideae</taxon>
        <taxon>50 kb inversion clade</taxon>
        <taxon>NPAAA clade</taxon>
        <taxon>indigoferoid/millettioid clade</taxon>
        <taxon>Phaseoleae</taxon>
        <taxon>Vigna</taxon>
    </lineage>
</organism>
<feature type="region of interest" description="Disordered" evidence="6">
    <location>
        <begin position="145"/>
        <end position="189"/>
    </location>
</feature>
<dbReference type="EMBL" id="CP039353">
    <property type="protein sequence ID" value="QCE05889.1"/>
    <property type="molecule type" value="Genomic_DNA"/>
</dbReference>
<keyword evidence="2 8" id="KW-0689">Ribosomal protein</keyword>
<feature type="region of interest" description="Disordered" evidence="6">
    <location>
        <begin position="204"/>
        <end position="248"/>
    </location>
</feature>